<dbReference type="PANTHER" id="PTHR40465:SF1">
    <property type="entry name" value="DUF6534 DOMAIN-CONTAINING PROTEIN"/>
    <property type="match status" value="1"/>
</dbReference>
<dbReference type="EMBL" id="KZ301990">
    <property type="protein sequence ID" value="PFH51227.1"/>
    <property type="molecule type" value="Genomic_DNA"/>
</dbReference>
<feature type="transmembrane region" description="Helical" evidence="1">
    <location>
        <begin position="228"/>
        <end position="250"/>
    </location>
</feature>
<feature type="domain" description="DUF6534" evidence="2">
    <location>
        <begin position="169"/>
        <end position="254"/>
    </location>
</feature>
<keyword evidence="1" id="KW-1133">Transmembrane helix</keyword>
<evidence type="ECO:0000256" key="1">
    <source>
        <dbReference type="SAM" id="Phobius"/>
    </source>
</evidence>
<proteinExistence type="predicted"/>
<feature type="transmembrane region" description="Helical" evidence="1">
    <location>
        <begin position="12"/>
        <end position="34"/>
    </location>
</feature>
<feature type="transmembrane region" description="Helical" evidence="1">
    <location>
        <begin position="85"/>
        <end position="107"/>
    </location>
</feature>
<feature type="transmembrane region" description="Helical" evidence="1">
    <location>
        <begin position="119"/>
        <end position="139"/>
    </location>
</feature>
<dbReference type="PANTHER" id="PTHR40465">
    <property type="entry name" value="CHROMOSOME 1, WHOLE GENOME SHOTGUN SEQUENCE"/>
    <property type="match status" value="1"/>
</dbReference>
<dbReference type="OrthoDB" id="3190888at2759"/>
<evidence type="ECO:0000313" key="4">
    <source>
        <dbReference type="Proteomes" id="UP000242287"/>
    </source>
</evidence>
<protein>
    <recommendedName>
        <fullName evidence="2">DUF6534 domain-containing protein</fullName>
    </recommendedName>
</protein>
<keyword evidence="4" id="KW-1185">Reference proteome</keyword>
<dbReference type="Pfam" id="PF20152">
    <property type="entry name" value="DUF6534"/>
    <property type="match status" value="1"/>
</dbReference>
<sequence>MPITFHSTLGAMFVGFCVACVIFGVLSIQVFTYFRRFPSDRSVYKVLVAAIWLLEVLDQVLIGYSVYFYVISHYGDIITLVSKKIVWTLLVQTCIGSFVGLIVKSCFCTRVWRFSGRNVVITGTILFLVVATFVLAVVYTVRAFTLRAILQLELPHIKLIATIALASGVGTDVLTATALCYYLRKLRTGHRKSDSLVNTLTVYAINTGALTSAISLSTLLLYNLKPNTFYFMATYFALGKLYAISLLCTLNTRKIVRGRGTDRGGHTSTNPDVHFLVNHHTRSMLRSQPLQDKSTQIDVVQDISIAEDIKSSRGENSPNKRVYRYHYNYI</sequence>
<evidence type="ECO:0000313" key="3">
    <source>
        <dbReference type="EMBL" id="PFH51227.1"/>
    </source>
</evidence>
<reference evidence="3 4" key="1">
    <citation type="submission" date="2014-02" db="EMBL/GenBank/DDBJ databases">
        <title>Transposable element dynamics among asymbiotic and ectomycorrhizal Amanita fungi.</title>
        <authorList>
            <consortium name="DOE Joint Genome Institute"/>
            <person name="Hess J."/>
            <person name="Skrede I."/>
            <person name="Wolfe B."/>
            <person name="LaButti K."/>
            <person name="Ohm R.A."/>
            <person name="Grigoriev I.V."/>
            <person name="Pringle A."/>
        </authorList>
    </citation>
    <scope>NUCLEOTIDE SEQUENCE [LARGE SCALE GENOMIC DNA]</scope>
    <source>
        <strain evidence="3 4">SKay4041</strain>
    </source>
</reference>
<keyword evidence="1" id="KW-0812">Transmembrane</keyword>
<feature type="transmembrane region" description="Helical" evidence="1">
    <location>
        <begin position="159"/>
        <end position="183"/>
    </location>
</feature>
<evidence type="ECO:0000259" key="2">
    <source>
        <dbReference type="Pfam" id="PF20152"/>
    </source>
</evidence>
<name>A0A2A9NSI0_9AGAR</name>
<accession>A0A2A9NSI0</accession>
<dbReference type="Proteomes" id="UP000242287">
    <property type="component" value="Unassembled WGS sequence"/>
</dbReference>
<organism evidence="3 4">
    <name type="scientific">Amanita thiersii Skay4041</name>
    <dbReference type="NCBI Taxonomy" id="703135"/>
    <lineage>
        <taxon>Eukaryota</taxon>
        <taxon>Fungi</taxon>
        <taxon>Dikarya</taxon>
        <taxon>Basidiomycota</taxon>
        <taxon>Agaricomycotina</taxon>
        <taxon>Agaricomycetes</taxon>
        <taxon>Agaricomycetidae</taxon>
        <taxon>Agaricales</taxon>
        <taxon>Pluteineae</taxon>
        <taxon>Amanitaceae</taxon>
        <taxon>Amanita</taxon>
    </lineage>
</organism>
<gene>
    <name evidence="3" type="ORF">AMATHDRAFT_59512</name>
</gene>
<feature type="transmembrane region" description="Helical" evidence="1">
    <location>
        <begin position="195"/>
        <end position="222"/>
    </location>
</feature>
<dbReference type="InterPro" id="IPR045339">
    <property type="entry name" value="DUF6534"/>
</dbReference>
<keyword evidence="1" id="KW-0472">Membrane</keyword>
<feature type="transmembrane region" description="Helical" evidence="1">
    <location>
        <begin position="46"/>
        <end position="70"/>
    </location>
</feature>
<dbReference type="AlphaFoldDB" id="A0A2A9NSI0"/>